<accession>A0A146FSU4</accession>
<name>A0A146FSU4_ASPKA</name>
<dbReference type="Proteomes" id="UP000075230">
    <property type="component" value="Unassembled WGS sequence"/>
</dbReference>
<dbReference type="EMBL" id="BCWF01000024">
    <property type="protein sequence ID" value="GAT28319.1"/>
    <property type="molecule type" value="Genomic_DNA"/>
</dbReference>
<reference evidence="2" key="2">
    <citation type="submission" date="2016-02" db="EMBL/GenBank/DDBJ databases">
        <title>Genome sequencing of Aspergillus luchuensis NBRC 4314.</title>
        <authorList>
            <person name="Yamada O."/>
        </authorList>
    </citation>
    <scope>NUCLEOTIDE SEQUENCE [LARGE SCALE GENOMIC DNA]</scope>
    <source>
        <strain evidence="2">RIB 2604</strain>
    </source>
</reference>
<evidence type="ECO:0000313" key="2">
    <source>
        <dbReference type="Proteomes" id="UP000075230"/>
    </source>
</evidence>
<sequence>MDHATCTVAGLDSIFALPVYGARVRSWFDRHLPLAQLRD</sequence>
<comment type="caution">
    <text evidence="1">The sequence shown here is derived from an EMBL/GenBank/DDBJ whole genome shotgun (WGS) entry which is preliminary data.</text>
</comment>
<gene>
    <name evidence="1" type="ORF">RIB2604_02503970</name>
</gene>
<protein>
    <submittedName>
        <fullName evidence="1">Pre-rRNA processing nucleolar protein Sik1</fullName>
    </submittedName>
</protein>
<reference evidence="1 2" key="1">
    <citation type="journal article" date="2016" name="DNA Res.">
        <title>Genome sequence of Aspergillus luchuensis NBRC 4314.</title>
        <authorList>
            <person name="Yamada O."/>
            <person name="Machida M."/>
            <person name="Hosoyama A."/>
            <person name="Goto M."/>
            <person name="Takahashi T."/>
            <person name="Futagami T."/>
            <person name="Yamagata Y."/>
            <person name="Takeuchi M."/>
            <person name="Kobayashi T."/>
            <person name="Koike H."/>
            <person name="Abe K."/>
            <person name="Asai K."/>
            <person name="Arita M."/>
            <person name="Fujita N."/>
            <person name="Fukuda K."/>
            <person name="Higa K."/>
            <person name="Horikawa H."/>
            <person name="Ishikawa T."/>
            <person name="Jinno K."/>
            <person name="Kato Y."/>
            <person name="Kirimura K."/>
            <person name="Mizutani O."/>
            <person name="Nakasone K."/>
            <person name="Sano M."/>
            <person name="Shiraishi Y."/>
            <person name="Tsukahara M."/>
            <person name="Gomi K."/>
        </authorList>
    </citation>
    <scope>NUCLEOTIDE SEQUENCE [LARGE SCALE GENOMIC DNA]</scope>
    <source>
        <strain evidence="1 2">RIB 2604</strain>
    </source>
</reference>
<organism evidence="1 2">
    <name type="scientific">Aspergillus kawachii</name>
    <name type="common">White koji mold</name>
    <name type="synonym">Aspergillus awamori var. kawachi</name>
    <dbReference type="NCBI Taxonomy" id="1069201"/>
    <lineage>
        <taxon>Eukaryota</taxon>
        <taxon>Fungi</taxon>
        <taxon>Dikarya</taxon>
        <taxon>Ascomycota</taxon>
        <taxon>Pezizomycotina</taxon>
        <taxon>Eurotiomycetes</taxon>
        <taxon>Eurotiomycetidae</taxon>
        <taxon>Eurotiales</taxon>
        <taxon>Aspergillaceae</taxon>
        <taxon>Aspergillus</taxon>
        <taxon>Aspergillus subgen. Circumdati</taxon>
    </lineage>
</organism>
<evidence type="ECO:0000313" key="1">
    <source>
        <dbReference type="EMBL" id="GAT28319.1"/>
    </source>
</evidence>
<proteinExistence type="predicted"/>
<dbReference type="AlphaFoldDB" id="A0A146FSU4"/>